<evidence type="ECO:0000313" key="2">
    <source>
        <dbReference type="EMBL" id="RKO90102.1"/>
    </source>
</evidence>
<dbReference type="InterPro" id="IPR006616">
    <property type="entry name" value="DM9_repeat"/>
</dbReference>
<dbReference type="Proteomes" id="UP000269721">
    <property type="component" value="Unassembled WGS sequence"/>
</dbReference>
<reference evidence="3" key="1">
    <citation type="journal article" date="2018" name="Nat. Microbiol.">
        <title>Leveraging single-cell genomics to expand the fungal tree of life.</title>
        <authorList>
            <person name="Ahrendt S.R."/>
            <person name="Quandt C.A."/>
            <person name="Ciobanu D."/>
            <person name="Clum A."/>
            <person name="Salamov A."/>
            <person name="Andreopoulos B."/>
            <person name="Cheng J.F."/>
            <person name="Woyke T."/>
            <person name="Pelin A."/>
            <person name="Henrissat B."/>
            <person name="Reynolds N.K."/>
            <person name="Benny G.L."/>
            <person name="Smith M.E."/>
            <person name="James T.Y."/>
            <person name="Grigoriev I.V."/>
        </authorList>
    </citation>
    <scope>NUCLEOTIDE SEQUENCE [LARGE SCALE GENOMIC DNA]</scope>
</reference>
<name>A0A4P9WCP6_9FUNG</name>
<evidence type="ECO:0000313" key="3">
    <source>
        <dbReference type="Proteomes" id="UP000269721"/>
    </source>
</evidence>
<dbReference type="EMBL" id="KZ995723">
    <property type="protein sequence ID" value="RKO90102.1"/>
    <property type="molecule type" value="Genomic_DNA"/>
</dbReference>
<keyword evidence="1" id="KW-0812">Transmembrane</keyword>
<keyword evidence="1" id="KW-1133">Transmembrane helix</keyword>
<organism evidence="2 3">
    <name type="scientific">Blyttiomyces helicus</name>
    <dbReference type="NCBI Taxonomy" id="388810"/>
    <lineage>
        <taxon>Eukaryota</taxon>
        <taxon>Fungi</taxon>
        <taxon>Fungi incertae sedis</taxon>
        <taxon>Chytridiomycota</taxon>
        <taxon>Chytridiomycota incertae sedis</taxon>
        <taxon>Chytridiomycetes</taxon>
        <taxon>Chytridiomycetes incertae sedis</taxon>
        <taxon>Blyttiomyces</taxon>
    </lineage>
</organism>
<accession>A0A4P9WCP6</accession>
<keyword evidence="1" id="KW-0472">Membrane</keyword>
<dbReference type="PANTHER" id="PTHR31649:SF1">
    <property type="entry name" value="FARNESOIC ACID O-METHYL TRANSFERASE DOMAIN-CONTAINING PROTEIN"/>
    <property type="match status" value="1"/>
</dbReference>
<evidence type="ECO:0000256" key="1">
    <source>
        <dbReference type="SAM" id="Phobius"/>
    </source>
</evidence>
<gene>
    <name evidence="2" type="ORF">BDK51DRAFT_43795</name>
</gene>
<dbReference type="SMART" id="SM00696">
    <property type="entry name" value="DM9"/>
    <property type="match status" value="1"/>
</dbReference>
<dbReference type="Pfam" id="PF11901">
    <property type="entry name" value="DM9"/>
    <property type="match status" value="1"/>
</dbReference>
<protein>
    <submittedName>
        <fullName evidence="2">Uncharacterized protein</fullName>
    </submittedName>
</protein>
<dbReference type="PANTHER" id="PTHR31649">
    <property type="entry name" value="AGAP009604-PA"/>
    <property type="match status" value="1"/>
</dbReference>
<dbReference type="OrthoDB" id="2148895at2759"/>
<feature type="transmembrane region" description="Helical" evidence="1">
    <location>
        <begin position="12"/>
        <end position="30"/>
    </location>
</feature>
<keyword evidence="3" id="KW-1185">Reference proteome</keyword>
<proteinExistence type="predicted"/>
<dbReference type="AlphaFoldDB" id="A0A4P9WCP6"/>
<sequence>MPTSTTSSHEYTVSIPLAATIILPAAIFTLGSNNLLIALLACMGVGAFCTLAMQSPPSPTRGGRRPRALSDSTLKWVLAKGGDAPPNAIPAGWSGEQPFYVARASAPGSEKGVLDVSSMYPGRLHTKHEHAACYIPATGREHRIDDGYQVLCGDPADLLWVPVGAPGCKALAGMSDSRSLICGGWNADGKLYVARAWIEGGLFPGHVGDDGKMVYTDYGVHQADSYEVACVCED</sequence>